<proteinExistence type="predicted"/>
<evidence type="ECO:0000313" key="3">
    <source>
        <dbReference type="Proteomes" id="UP001164909"/>
    </source>
</evidence>
<accession>A0ABY7BLX9</accession>
<dbReference type="Pfam" id="PF14584">
    <property type="entry name" value="DUF4446"/>
    <property type="match status" value="1"/>
</dbReference>
<keyword evidence="1" id="KW-1133">Transmembrane helix</keyword>
<dbReference type="Proteomes" id="UP001164909">
    <property type="component" value="Chromosome"/>
</dbReference>
<dbReference type="EMBL" id="CP113865">
    <property type="protein sequence ID" value="WAM33852.1"/>
    <property type="molecule type" value="Genomic_DNA"/>
</dbReference>
<dbReference type="InterPro" id="IPR027981">
    <property type="entry name" value="DUF4446"/>
</dbReference>
<dbReference type="RefSeq" id="WP_045168633.1">
    <property type="nucleotide sequence ID" value="NZ_CP113865.1"/>
</dbReference>
<organism evidence="2 3">
    <name type="scientific">Caldicellulosiruptor morganii</name>
    <dbReference type="NCBI Taxonomy" id="1387555"/>
    <lineage>
        <taxon>Bacteria</taxon>
        <taxon>Bacillati</taxon>
        <taxon>Bacillota</taxon>
        <taxon>Bacillota incertae sedis</taxon>
        <taxon>Caldicellulosiruptorales</taxon>
        <taxon>Caldicellulosiruptoraceae</taxon>
        <taxon>Caldicellulosiruptor</taxon>
    </lineage>
</organism>
<keyword evidence="1" id="KW-0472">Membrane</keyword>
<feature type="transmembrane region" description="Helical" evidence="1">
    <location>
        <begin position="12"/>
        <end position="29"/>
    </location>
</feature>
<name>A0ABY7BLX9_9FIRM</name>
<evidence type="ECO:0000256" key="1">
    <source>
        <dbReference type="SAM" id="Phobius"/>
    </source>
</evidence>
<keyword evidence="3" id="KW-1185">Reference proteome</keyword>
<sequence length="170" mass="19410">MKDFLGSYSNQIIIALLAIDMILFIALLIQSAKNKNLKKCFLALVKSEDFKTIEETLKRTNEKIEYFEEVLKALHRSYRILSENSKLNIKKLGVVRYDAFENVGSRLSFAIALLDEYDNGVVLNSIYSREGSSIYAKPVENGLSKYPLSAEEMQAIDLARKNYLAKEIKE</sequence>
<protein>
    <submittedName>
        <fullName evidence="2">DUF4446 family protein</fullName>
    </submittedName>
</protein>
<gene>
    <name evidence="2" type="ORF">OTK00_002401</name>
</gene>
<keyword evidence="1" id="KW-0812">Transmembrane</keyword>
<reference evidence="2" key="1">
    <citation type="submission" date="2022-12" db="EMBL/GenBank/DDBJ databases">
        <authorList>
            <person name="Bing R.G."/>
            <person name="Willard D.J."/>
            <person name="Manesh M.J.H."/>
            <person name="Laemthong T."/>
            <person name="Crosby J.R."/>
            <person name="Kelly R.M."/>
        </authorList>
    </citation>
    <scope>NUCLEOTIDE SEQUENCE</scope>
    <source>
        <strain evidence="2">DSM 8990</strain>
    </source>
</reference>
<evidence type="ECO:0000313" key="2">
    <source>
        <dbReference type="EMBL" id="WAM33852.1"/>
    </source>
</evidence>